<dbReference type="PANTHER" id="PTHR22916:SF3">
    <property type="entry name" value="UDP-GLCNAC:BETAGAL BETA-1,3-N-ACETYLGLUCOSAMINYLTRANSFERASE-LIKE PROTEIN 1"/>
    <property type="match status" value="1"/>
</dbReference>
<comment type="caution">
    <text evidence="2">The sequence shown here is derived from an EMBL/GenBank/DDBJ whole genome shotgun (WGS) entry which is preliminary data.</text>
</comment>
<dbReference type="SUPFAM" id="SSF53448">
    <property type="entry name" value="Nucleotide-diphospho-sugar transferases"/>
    <property type="match status" value="1"/>
</dbReference>
<name>A0ABQ3AQP9_9GAMM</name>
<accession>A0ABQ3AQP9</accession>
<dbReference type="Pfam" id="PF00535">
    <property type="entry name" value="Glycos_transf_2"/>
    <property type="match status" value="1"/>
</dbReference>
<protein>
    <recommendedName>
        <fullName evidence="1">Glycosyltransferase 2-like domain-containing protein</fullName>
    </recommendedName>
</protein>
<evidence type="ECO:0000259" key="1">
    <source>
        <dbReference type="Pfam" id="PF00535"/>
    </source>
</evidence>
<dbReference type="InterPro" id="IPR029044">
    <property type="entry name" value="Nucleotide-diphossugar_trans"/>
</dbReference>
<dbReference type="InterPro" id="IPR001173">
    <property type="entry name" value="Glyco_trans_2-like"/>
</dbReference>
<reference evidence="3" key="1">
    <citation type="journal article" date="2019" name="Int. J. Syst. Evol. Microbiol.">
        <title>The Global Catalogue of Microorganisms (GCM) 10K type strain sequencing project: providing services to taxonomists for standard genome sequencing and annotation.</title>
        <authorList>
            <consortium name="The Broad Institute Genomics Platform"/>
            <consortium name="The Broad Institute Genome Sequencing Center for Infectious Disease"/>
            <person name="Wu L."/>
            <person name="Ma J."/>
        </authorList>
    </citation>
    <scope>NUCLEOTIDE SEQUENCE [LARGE SCALE GENOMIC DNA]</scope>
    <source>
        <strain evidence="3">KCTC 32239</strain>
    </source>
</reference>
<dbReference type="PANTHER" id="PTHR22916">
    <property type="entry name" value="GLYCOSYLTRANSFERASE"/>
    <property type="match status" value="1"/>
</dbReference>
<sequence>MNESTVYTDNNFLLHKDADAELILGDKIESAPDVSIMIPTYHRAKLLKEAISSALNQKTNLNIEVIVVDNSTDTDVHEEIEALIKDLLPASIKLYRNKKNIGMFGNWNRCIMLCNSPWLVILNDDDLLAPDFIQEMWKSKNEDTILYCLTRKFGRGYNPSADKNLIRTVRKFLLPYSVENYLRPIVTIRQSRVLYCNPLPGTLGAFIPKKIAVNLGGFNENLWPTADYDFIVRAIFGGIKVKRLNKVLASYRIEENESLRVETLEAFLRNDYIMKMNIIKKLCTSGLHREILKKIAQYQSRLNAHVAYTKINHEFNPEKSLATLNISTVKPFFNNNAFPIIAILWMLLWRPIEPALKINIISNQDSSLS</sequence>
<dbReference type="RefSeq" id="WP_189415439.1">
    <property type="nucleotide sequence ID" value="NZ_BMYZ01000001.1"/>
</dbReference>
<dbReference type="EMBL" id="BMYZ01000001">
    <property type="protein sequence ID" value="GGY62943.1"/>
    <property type="molecule type" value="Genomic_DNA"/>
</dbReference>
<proteinExistence type="predicted"/>
<gene>
    <name evidence="2" type="ORF">GCM10011613_03140</name>
</gene>
<evidence type="ECO:0000313" key="2">
    <source>
        <dbReference type="EMBL" id="GGY62943.1"/>
    </source>
</evidence>
<evidence type="ECO:0000313" key="3">
    <source>
        <dbReference type="Proteomes" id="UP000619761"/>
    </source>
</evidence>
<organism evidence="2 3">
    <name type="scientific">Cellvibrio zantedeschiae</name>
    <dbReference type="NCBI Taxonomy" id="1237077"/>
    <lineage>
        <taxon>Bacteria</taxon>
        <taxon>Pseudomonadati</taxon>
        <taxon>Pseudomonadota</taxon>
        <taxon>Gammaproteobacteria</taxon>
        <taxon>Cellvibrionales</taxon>
        <taxon>Cellvibrionaceae</taxon>
        <taxon>Cellvibrio</taxon>
    </lineage>
</organism>
<feature type="domain" description="Glycosyltransferase 2-like" evidence="1">
    <location>
        <begin position="35"/>
        <end position="155"/>
    </location>
</feature>
<dbReference type="Proteomes" id="UP000619761">
    <property type="component" value="Unassembled WGS sequence"/>
</dbReference>
<keyword evidence="3" id="KW-1185">Reference proteome</keyword>
<dbReference type="Gene3D" id="3.90.550.10">
    <property type="entry name" value="Spore Coat Polysaccharide Biosynthesis Protein SpsA, Chain A"/>
    <property type="match status" value="1"/>
</dbReference>